<reference evidence="2" key="1">
    <citation type="journal article" date="2020" name="Stud. Mycol.">
        <title>101 Dothideomycetes genomes: a test case for predicting lifestyles and emergence of pathogens.</title>
        <authorList>
            <person name="Haridas S."/>
            <person name="Albert R."/>
            <person name="Binder M."/>
            <person name="Bloem J."/>
            <person name="Labutti K."/>
            <person name="Salamov A."/>
            <person name="Andreopoulos B."/>
            <person name="Baker S."/>
            <person name="Barry K."/>
            <person name="Bills G."/>
            <person name="Bluhm B."/>
            <person name="Cannon C."/>
            <person name="Castanera R."/>
            <person name="Culley D."/>
            <person name="Daum C."/>
            <person name="Ezra D."/>
            <person name="Gonzalez J."/>
            <person name="Henrissat B."/>
            <person name="Kuo A."/>
            <person name="Liang C."/>
            <person name="Lipzen A."/>
            <person name="Lutzoni F."/>
            <person name="Magnuson J."/>
            <person name="Mondo S."/>
            <person name="Nolan M."/>
            <person name="Ohm R."/>
            <person name="Pangilinan J."/>
            <person name="Park H.-J."/>
            <person name="Ramirez L."/>
            <person name="Alfaro M."/>
            <person name="Sun H."/>
            <person name="Tritt A."/>
            <person name="Yoshinaga Y."/>
            <person name="Zwiers L.-H."/>
            <person name="Turgeon B."/>
            <person name="Goodwin S."/>
            <person name="Spatafora J."/>
            <person name="Crous P."/>
            <person name="Grigoriev I."/>
        </authorList>
    </citation>
    <scope>NUCLEOTIDE SEQUENCE</scope>
    <source>
        <strain evidence="2">CBS 116005</strain>
    </source>
</reference>
<organism evidence="2 3">
    <name type="scientific">Teratosphaeria nubilosa</name>
    <dbReference type="NCBI Taxonomy" id="161662"/>
    <lineage>
        <taxon>Eukaryota</taxon>
        <taxon>Fungi</taxon>
        <taxon>Dikarya</taxon>
        <taxon>Ascomycota</taxon>
        <taxon>Pezizomycotina</taxon>
        <taxon>Dothideomycetes</taxon>
        <taxon>Dothideomycetidae</taxon>
        <taxon>Mycosphaerellales</taxon>
        <taxon>Teratosphaeriaceae</taxon>
        <taxon>Teratosphaeria</taxon>
    </lineage>
</organism>
<protein>
    <submittedName>
        <fullName evidence="2">Uncharacterized protein</fullName>
    </submittedName>
</protein>
<dbReference type="Proteomes" id="UP000799436">
    <property type="component" value="Unassembled WGS sequence"/>
</dbReference>
<dbReference type="EMBL" id="ML995881">
    <property type="protein sequence ID" value="KAF2765924.1"/>
    <property type="molecule type" value="Genomic_DNA"/>
</dbReference>
<evidence type="ECO:0000313" key="3">
    <source>
        <dbReference type="Proteomes" id="UP000799436"/>
    </source>
</evidence>
<feature type="compositionally biased region" description="Polar residues" evidence="1">
    <location>
        <begin position="219"/>
        <end position="228"/>
    </location>
</feature>
<feature type="region of interest" description="Disordered" evidence="1">
    <location>
        <begin position="59"/>
        <end position="79"/>
    </location>
</feature>
<dbReference type="AlphaFoldDB" id="A0A6G1L107"/>
<feature type="compositionally biased region" description="Polar residues" evidence="1">
    <location>
        <begin position="153"/>
        <end position="171"/>
    </location>
</feature>
<gene>
    <name evidence="2" type="ORF">EJ03DRAFT_195265</name>
</gene>
<name>A0A6G1L107_9PEZI</name>
<proteinExistence type="predicted"/>
<evidence type="ECO:0000313" key="2">
    <source>
        <dbReference type="EMBL" id="KAF2765924.1"/>
    </source>
</evidence>
<feature type="compositionally biased region" description="Low complexity" evidence="1">
    <location>
        <begin position="64"/>
        <end position="79"/>
    </location>
</feature>
<sequence>MFVRLTTGLVCKSYILKYSTSTMICTGVVLLRYHRGGAEYTHQPLHCSQCAPNTNQPQTLAALPSLSRPSPPSDSSHSSFHTPIVSLVLRSIHQSFHTSFVSHTRLEYHPARTIPSLCSLPTTPFTAVSPQLPPSANSSQPSPPRTHIIRSDPISSHPLNTTSVANGPQNTHKQKQHNTKTSQANAPNPPPTPQHKPKPPPKKNQPTTPSDLARETLNAKRQTSNACTTPRALPSPQRTTHAVR</sequence>
<feature type="region of interest" description="Disordered" evidence="1">
    <location>
        <begin position="128"/>
        <end position="244"/>
    </location>
</feature>
<accession>A0A6G1L107</accession>
<evidence type="ECO:0000256" key="1">
    <source>
        <dbReference type="SAM" id="MobiDB-lite"/>
    </source>
</evidence>
<keyword evidence="3" id="KW-1185">Reference proteome</keyword>